<dbReference type="InterPro" id="IPR030393">
    <property type="entry name" value="G_ENGB_dom"/>
</dbReference>
<feature type="region of interest" description="Disordered" evidence="10">
    <location>
        <begin position="1005"/>
        <end position="1039"/>
    </location>
</feature>
<dbReference type="GO" id="GO:0005525">
    <property type="term" value="F:GTP binding"/>
    <property type="evidence" value="ECO:0007669"/>
    <property type="project" value="UniProtKB-KW"/>
</dbReference>
<sequence>MLRPASDVLGIAVCGLKWSGQMIKKMCRYEERYGVAAKLSLPFKRLPSYHNLGSLPHSVPAGPCLPLGAHGIASVGGPPPQTIPLRRRLRAIRRLDPKFESQVLREGLGKPRCQRAQRLLKRGDPQSISARCPFFLQQLKPRLRLWKKALTAEELPPPLYPEVAFAGRSNAGKSTLLNELCGRSGTAAVSRRPGSTQSLFFFKAGSPCCLCLVDLPGYGYAEAEAAKRLQWTEMSLFYLKARPNLKRVFLLVDARWGLKASDICLLSFFERHRIPFQLVLTKADLPEQKSLIKILQIVRLQQPLYPELLQSCLSFVKDSAGYRAVMAVRQLFGGLSRARRWKSLEAMRSSSAAEQTKTTAVSGLAAATAPAEQEQPQGEQQAQALDNPVARALDRWGASIAGVASGLLSRRQTHGEDALAGDKLYGSAAAQDPTRAQGEGHTKLRPLGLASASPQAGAGAEALAGTEFDEEEVLALKEKNSLSSAVAAAVDRAAGTLPLPDISCAEALIRDLLPAPSRQTWQVHEPTPPQAEPSAEDLPEMSAGEMNPDAIPPLVPAPEVSHSRPLGEVARAHSDPADSTWAATVYQEIRLKPPKASDGSARLPSCGPQGVGLEGYTDWDASLKAPFPSAEVSALAVESLEQKEAQQQLSGEQNSSTAVQDHPWEAPARPASKRPLDLLRANDWRARRVGRAAVEIDMALPETQGIEDVYLTSCGDDDKIDALGRSPYLSGAGRELTPEAEGSSGALPDLGAVLSAQQRQQQQRQRQHSAYKGAGVRRLPSRASLGGAVFLDEETLAAEDLGCSITRARGRIGSPPDPSNYTGAHELDMQRSFDQKWRHELLPVAGGVSPASNTGNNKAAERQGTAGGAQRKAERSNPFRIPEDYIGTSEDRAKPTKKRLALEILQQKAQEAHRPTDSSQGAEERNRRTADSLLFSAAQRRQERRLKELAKKTNTRQGRSKEMTWDVAYRKWARWARAHPALARESPRPSKAQLFADFRQKLEKKANRQRKMVHQKNPVAHARAAGGRSTPRQSIEEIRREAREVCLQEASR</sequence>
<comment type="cofactor">
    <cofactor evidence="1">
        <name>Mg(2+)</name>
        <dbReference type="ChEBI" id="CHEBI:18420"/>
    </cofactor>
</comment>
<dbReference type="PROSITE" id="PS51706">
    <property type="entry name" value="G_ENGB"/>
    <property type="match status" value="1"/>
</dbReference>
<name>U6GS82_9EIME</name>
<dbReference type="PANTHER" id="PTHR11649:SF13">
    <property type="entry name" value="ENGB-TYPE G DOMAIN-CONTAINING PROTEIN"/>
    <property type="match status" value="1"/>
</dbReference>
<evidence type="ECO:0000256" key="9">
    <source>
        <dbReference type="ARBA" id="ARBA00023306"/>
    </source>
</evidence>
<evidence type="ECO:0000256" key="1">
    <source>
        <dbReference type="ARBA" id="ARBA00001946"/>
    </source>
</evidence>
<dbReference type="Gene3D" id="3.40.50.300">
    <property type="entry name" value="P-loop containing nucleotide triphosphate hydrolases"/>
    <property type="match status" value="1"/>
</dbReference>
<evidence type="ECO:0000313" key="13">
    <source>
        <dbReference type="Proteomes" id="UP000018201"/>
    </source>
</evidence>
<dbReference type="InterPro" id="IPR027417">
    <property type="entry name" value="P-loop_NTPase"/>
</dbReference>
<dbReference type="Proteomes" id="UP000018201">
    <property type="component" value="Unassembled WGS sequence"/>
</dbReference>
<keyword evidence="4" id="KW-0479">Metal-binding</keyword>
<feature type="region of interest" description="Disordered" evidence="10">
    <location>
        <begin position="846"/>
        <end position="885"/>
    </location>
</feature>
<feature type="compositionally biased region" description="Polar residues" evidence="10">
    <location>
        <begin position="348"/>
        <end position="361"/>
    </location>
</feature>
<keyword evidence="7" id="KW-0342">GTP-binding</keyword>
<reference evidence="12" key="2">
    <citation type="submission" date="2013-10" db="EMBL/GenBank/DDBJ databases">
        <authorList>
            <person name="Aslett M."/>
        </authorList>
    </citation>
    <scope>NUCLEOTIDE SEQUENCE [LARGE SCALE GENOMIC DNA]</scope>
    <source>
        <strain evidence="12">Houghton</strain>
    </source>
</reference>
<evidence type="ECO:0000256" key="6">
    <source>
        <dbReference type="ARBA" id="ARBA00022842"/>
    </source>
</evidence>
<dbReference type="VEuPathDB" id="ToxoDB:EPH_0011660"/>
<keyword evidence="5" id="KW-0547">Nucleotide-binding</keyword>
<evidence type="ECO:0000256" key="10">
    <source>
        <dbReference type="SAM" id="MobiDB-lite"/>
    </source>
</evidence>
<dbReference type="GO" id="GO:0051301">
    <property type="term" value="P:cell division"/>
    <property type="evidence" value="ECO:0007669"/>
    <property type="project" value="UniProtKB-KW"/>
</dbReference>
<evidence type="ECO:0000256" key="7">
    <source>
        <dbReference type="ARBA" id="ARBA00023134"/>
    </source>
</evidence>
<evidence type="ECO:0000256" key="5">
    <source>
        <dbReference type="ARBA" id="ARBA00022741"/>
    </source>
</evidence>
<dbReference type="SUPFAM" id="SSF52540">
    <property type="entry name" value="P-loop containing nucleoside triphosphate hydrolases"/>
    <property type="match status" value="1"/>
</dbReference>
<dbReference type="InterPro" id="IPR019987">
    <property type="entry name" value="GTP-bd_ribosome_bio_YsxC"/>
</dbReference>
<evidence type="ECO:0000256" key="2">
    <source>
        <dbReference type="ARBA" id="ARBA00009638"/>
    </source>
</evidence>
<evidence type="ECO:0000256" key="3">
    <source>
        <dbReference type="ARBA" id="ARBA00022618"/>
    </source>
</evidence>
<dbReference type="OrthoDB" id="391988at2759"/>
<keyword evidence="13" id="KW-1185">Reference proteome</keyword>
<organism evidence="12 13">
    <name type="scientific">Eimeria praecox</name>
    <dbReference type="NCBI Taxonomy" id="51316"/>
    <lineage>
        <taxon>Eukaryota</taxon>
        <taxon>Sar</taxon>
        <taxon>Alveolata</taxon>
        <taxon>Apicomplexa</taxon>
        <taxon>Conoidasida</taxon>
        <taxon>Coccidia</taxon>
        <taxon>Eucoccidiorida</taxon>
        <taxon>Eimeriorina</taxon>
        <taxon>Eimeriidae</taxon>
        <taxon>Eimeria</taxon>
    </lineage>
</organism>
<feature type="domain" description="EngB-type G" evidence="11">
    <location>
        <begin position="159"/>
        <end position="341"/>
    </location>
</feature>
<dbReference type="CDD" id="cd01876">
    <property type="entry name" value="YihA_EngB"/>
    <property type="match status" value="1"/>
</dbReference>
<protein>
    <submittedName>
        <fullName evidence="12">GTP-binding conserved hypothetical domain-containing protein, putative</fullName>
    </submittedName>
</protein>
<feature type="region of interest" description="Disordered" evidence="10">
    <location>
        <begin position="643"/>
        <end position="673"/>
    </location>
</feature>
<feature type="region of interest" description="Disordered" evidence="10">
    <location>
        <begin position="907"/>
        <end position="931"/>
    </location>
</feature>
<evidence type="ECO:0000256" key="4">
    <source>
        <dbReference type="ARBA" id="ARBA00022723"/>
    </source>
</evidence>
<keyword evidence="9" id="KW-0131">Cell cycle</keyword>
<gene>
    <name evidence="12" type="ORF">EPH_0011660</name>
</gene>
<dbReference type="NCBIfam" id="TIGR03598">
    <property type="entry name" value="GTPase_YsxC"/>
    <property type="match status" value="1"/>
</dbReference>
<reference evidence="12" key="1">
    <citation type="submission" date="2013-10" db="EMBL/GenBank/DDBJ databases">
        <title>Genomic analysis of the causative agents of coccidiosis in chickens.</title>
        <authorList>
            <person name="Reid A.J."/>
            <person name="Blake D."/>
            <person name="Billington K."/>
            <person name="Browne H."/>
            <person name="Dunn M."/>
            <person name="Hung S."/>
            <person name="Kawahara F."/>
            <person name="Miranda-Saavedra D."/>
            <person name="Mourier T."/>
            <person name="Nagra H."/>
            <person name="Otto T.D."/>
            <person name="Rawlings N."/>
            <person name="Sanchez A."/>
            <person name="Sanders M."/>
            <person name="Subramaniam C."/>
            <person name="Tay Y."/>
            <person name="Dear P."/>
            <person name="Doerig C."/>
            <person name="Gruber A."/>
            <person name="Parkinson J."/>
            <person name="Shirley M."/>
            <person name="Wan K.L."/>
            <person name="Berriman M."/>
            <person name="Tomley F."/>
            <person name="Pain A."/>
        </authorList>
    </citation>
    <scope>NUCLEOTIDE SEQUENCE [LARGE SCALE GENOMIC DNA]</scope>
    <source>
        <strain evidence="12">Houghton</strain>
    </source>
</reference>
<keyword evidence="3" id="KW-0132">Cell division</keyword>
<feature type="compositionally biased region" description="Low complexity" evidence="10">
    <location>
        <begin position="365"/>
        <end position="384"/>
    </location>
</feature>
<dbReference type="PANTHER" id="PTHR11649">
    <property type="entry name" value="MSS1/TRME-RELATED GTP-BINDING PROTEIN"/>
    <property type="match status" value="1"/>
</dbReference>
<comment type="similarity">
    <text evidence="2">Belongs to the TRAFAC class TrmE-Era-EngA-EngB-Septin-like GTPase superfamily. EngB GTPase family.</text>
</comment>
<feature type="compositionally biased region" description="Basic and acidic residues" evidence="10">
    <location>
        <begin position="871"/>
        <end position="885"/>
    </location>
</feature>
<accession>U6GS82</accession>
<dbReference type="InterPro" id="IPR006073">
    <property type="entry name" value="GTP-bd"/>
</dbReference>
<dbReference type="GO" id="GO:0046872">
    <property type="term" value="F:metal ion binding"/>
    <property type="evidence" value="ECO:0007669"/>
    <property type="project" value="UniProtKB-KW"/>
</dbReference>
<keyword evidence="8" id="KW-0717">Septation</keyword>
<dbReference type="Pfam" id="PF01926">
    <property type="entry name" value="MMR_HSR1"/>
    <property type="match status" value="1"/>
</dbReference>
<dbReference type="EMBL" id="HG692539">
    <property type="protein sequence ID" value="CDI83091.1"/>
    <property type="molecule type" value="Genomic_DNA"/>
</dbReference>
<evidence type="ECO:0000256" key="8">
    <source>
        <dbReference type="ARBA" id="ARBA00023210"/>
    </source>
</evidence>
<feature type="region of interest" description="Disordered" evidence="10">
    <location>
        <begin position="348"/>
        <end position="384"/>
    </location>
</feature>
<proteinExistence type="inferred from homology"/>
<dbReference type="AlphaFoldDB" id="U6GS82"/>
<evidence type="ECO:0000259" key="11">
    <source>
        <dbReference type="PROSITE" id="PS51706"/>
    </source>
</evidence>
<evidence type="ECO:0000313" key="12">
    <source>
        <dbReference type="EMBL" id="CDI83091.1"/>
    </source>
</evidence>
<feature type="compositionally biased region" description="Basic and acidic residues" evidence="10">
    <location>
        <begin position="910"/>
        <end position="930"/>
    </location>
</feature>
<feature type="compositionally biased region" description="Polar residues" evidence="10">
    <location>
        <begin position="645"/>
        <end position="659"/>
    </location>
</feature>
<keyword evidence="6" id="KW-0460">Magnesium</keyword>